<accession>A0ABR6H6J1</accession>
<keyword evidence="2" id="KW-1185">Reference proteome</keyword>
<gene>
    <name evidence="1" type="ORF">FHS67_002455</name>
</gene>
<proteinExistence type="predicted"/>
<protein>
    <submittedName>
        <fullName evidence="1">Uncharacterized protein</fullName>
    </submittedName>
</protein>
<organism evidence="1 2">
    <name type="scientific">Aminobacter aminovorans</name>
    <name type="common">Chelatobacter heintzii</name>
    <dbReference type="NCBI Taxonomy" id="83263"/>
    <lineage>
        <taxon>Bacteria</taxon>
        <taxon>Pseudomonadati</taxon>
        <taxon>Pseudomonadota</taxon>
        <taxon>Alphaproteobacteria</taxon>
        <taxon>Hyphomicrobiales</taxon>
        <taxon>Phyllobacteriaceae</taxon>
        <taxon>Aminobacter</taxon>
    </lineage>
</organism>
<dbReference type="EMBL" id="JACICB010000008">
    <property type="protein sequence ID" value="MBB3706135.1"/>
    <property type="molecule type" value="Genomic_DNA"/>
</dbReference>
<name>A0ABR6H6J1_AMIAI</name>
<sequence length="92" mass="9999">MNCSDCAPYDLQRLIRSPGELSKVIKTVREAVLSGALFADAHPGHPFLDLDPDGPWQDVISYGFRCKSCARGFELQCETYHGAGGAWAPAES</sequence>
<evidence type="ECO:0000313" key="1">
    <source>
        <dbReference type="EMBL" id="MBB3706135.1"/>
    </source>
</evidence>
<evidence type="ECO:0000313" key="2">
    <source>
        <dbReference type="Proteomes" id="UP000577697"/>
    </source>
</evidence>
<dbReference type="Proteomes" id="UP000577697">
    <property type="component" value="Unassembled WGS sequence"/>
</dbReference>
<comment type="caution">
    <text evidence="1">The sequence shown here is derived from an EMBL/GenBank/DDBJ whole genome shotgun (WGS) entry which is preliminary data.</text>
</comment>
<reference evidence="1 2" key="1">
    <citation type="submission" date="2020-08" db="EMBL/GenBank/DDBJ databases">
        <title>Genomic Encyclopedia of Type Strains, Phase IV (KMG-IV): sequencing the most valuable type-strain genomes for metagenomic binning, comparative biology and taxonomic classification.</title>
        <authorList>
            <person name="Goeker M."/>
        </authorList>
    </citation>
    <scope>NUCLEOTIDE SEQUENCE [LARGE SCALE GENOMIC DNA]</scope>
    <source>
        <strain evidence="1 2">DSM 10368</strain>
    </source>
</reference>